<dbReference type="NCBIfam" id="TIGR00150">
    <property type="entry name" value="T6A_YjeE"/>
    <property type="match status" value="1"/>
</dbReference>
<evidence type="ECO:0000313" key="12">
    <source>
        <dbReference type="Proteomes" id="UP000177942"/>
    </source>
</evidence>
<dbReference type="STRING" id="1798407.A3A16_03770"/>
<evidence type="ECO:0000256" key="5">
    <source>
        <dbReference type="ARBA" id="ARBA00022694"/>
    </source>
</evidence>
<dbReference type="Proteomes" id="UP000177942">
    <property type="component" value="Unassembled WGS sequence"/>
</dbReference>
<dbReference type="PANTHER" id="PTHR33540:SF2">
    <property type="entry name" value="TRNA THREONYLCARBAMOYLADENOSINE BIOSYNTHESIS PROTEIN TSAE"/>
    <property type="match status" value="1"/>
</dbReference>
<dbReference type="SUPFAM" id="SSF52540">
    <property type="entry name" value="P-loop containing nucleoside triphosphate hydrolases"/>
    <property type="match status" value="1"/>
</dbReference>
<dbReference type="InterPro" id="IPR003442">
    <property type="entry name" value="T6A_TsaE"/>
</dbReference>
<dbReference type="AlphaFoldDB" id="A0A1G1ZPC0"/>
<dbReference type="InterPro" id="IPR027417">
    <property type="entry name" value="P-loop_NTPase"/>
</dbReference>
<proteinExistence type="inferred from homology"/>
<protein>
    <recommendedName>
        <fullName evidence="3">tRNA threonylcarbamoyladenosine biosynthesis protein TsaE</fullName>
    </recommendedName>
    <alternativeName>
        <fullName evidence="10">t(6)A37 threonylcarbamoyladenosine biosynthesis protein TsaE</fullName>
    </alternativeName>
</protein>
<comment type="caution">
    <text evidence="11">The sequence shown here is derived from an EMBL/GenBank/DDBJ whole genome shotgun (WGS) entry which is preliminary data.</text>
</comment>
<keyword evidence="7" id="KW-0547">Nucleotide-binding</keyword>
<dbReference type="GO" id="GO:0046872">
    <property type="term" value="F:metal ion binding"/>
    <property type="evidence" value="ECO:0007669"/>
    <property type="project" value="UniProtKB-KW"/>
</dbReference>
<dbReference type="GO" id="GO:0005737">
    <property type="term" value="C:cytoplasm"/>
    <property type="evidence" value="ECO:0007669"/>
    <property type="project" value="UniProtKB-SubCell"/>
</dbReference>
<evidence type="ECO:0000256" key="1">
    <source>
        <dbReference type="ARBA" id="ARBA00004496"/>
    </source>
</evidence>
<evidence type="ECO:0000256" key="8">
    <source>
        <dbReference type="ARBA" id="ARBA00022840"/>
    </source>
</evidence>
<dbReference type="Gene3D" id="3.40.50.300">
    <property type="entry name" value="P-loop containing nucleotide triphosphate hydrolases"/>
    <property type="match status" value="1"/>
</dbReference>
<dbReference type="PANTHER" id="PTHR33540">
    <property type="entry name" value="TRNA THREONYLCARBAMOYLADENOSINE BIOSYNTHESIS PROTEIN TSAE"/>
    <property type="match status" value="1"/>
</dbReference>
<keyword evidence="11" id="KW-0808">Transferase</keyword>
<gene>
    <name evidence="11" type="ORF">A3A16_03770</name>
</gene>
<dbReference type="EMBL" id="MHJJ01000007">
    <property type="protein sequence ID" value="OGY65707.1"/>
    <property type="molecule type" value="Genomic_DNA"/>
</dbReference>
<evidence type="ECO:0000256" key="7">
    <source>
        <dbReference type="ARBA" id="ARBA00022741"/>
    </source>
</evidence>
<keyword evidence="5" id="KW-0819">tRNA processing</keyword>
<evidence type="ECO:0000256" key="2">
    <source>
        <dbReference type="ARBA" id="ARBA00007599"/>
    </source>
</evidence>
<accession>A0A1G1ZPC0</accession>
<dbReference type="GO" id="GO:0002949">
    <property type="term" value="P:tRNA threonylcarbamoyladenosine modification"/>
    <property type="evidence" value="ECO:0007669"/>
    <property type="project" value="InterPro"/>
</dbReference>
<reference evidence="11 12" key="1">
    <citation type="journal article" date="2016" name="Nat. Commun.">
        <title>Thousands of microbial genomes shed light on interconnected biogeochemical processes in an aquifer system.</title>
        <authorList>
            <person name="Anantharaman K."/>
            <person name="Brown C.T."/>
            <person name="Hug L.A."/>
            <person name="Sharon I."/>
            <person name="Castelle C.J."/>
            <person name="Probst A.J."/>
            <person name="Thomas B.C."/>
            <person name="Singh A."/>
            <person name="Wilkins M.J."/>
            <person name="Karaoz U."/>
            <person name="Brodie E.L."/>
            <person name="Williams K.H."/>
            <person name="Hubbard S.S."/>
            <person name="Banfield J.F."/>
        </authorList>
    </citation>
    <scope>NUCLEOTIDE SEQUENCE [LARGE SCALE GENOMIC DNA]</scope>
</reference>
<organism evidence="11 12">
    <name type="scientific">Candidatus Harrisonbacteria bacterium RIFCSPLOWO2_01_FULL_44_18</name>
    <dbReference type="NCBI Taxonomy" id="1798407"/>
    <lineage>
        <taxon>Bacteria</taxon>
        <taxon>Candidatus Harrisoniibacteriota</taxon>
    </lineage>
</organism>
<name>A0A1G1ZPC0_9BACT</name>
<keyword evidence="4" id="KW-0963">Cytoplasm</keyword>
<comment type="subcellular location">
    <subcellularLocation>
        <location evidence="1">Cytoplasm</location>
    </subcellularLocation>
</comment>
<dbReference type="GO" id="GO:0016740">
    <property type="term" value="F:transferase activity"/>
    <property type="evidence" value="ECO:0007669"/>
    <property type="project" value="UniProtKB-KW"/>
</dbReference>
<evidence type="ECO:0000256" key="10">
    <source>
        <dbReference type="ARBA" id="ARBA00032441"/>
    </source>
</evidence>
<comment type="similarity">
    <text evidence="2">Belongs to the TsaE family.</text>
</comment>
<evidence type="ECO:0000256" key="3">
    <source>
        <dbReference type="ARBA" id="ARBA00019010"/>
    </source>
</evidence>
<evidence type="ECO:0000256" key="9">
    <source>
        <dbReference type="ARBA" id="ARBA00022842"/>
    </source>
</evidence>
<sequence length="146" mass="16564">MIISKSSGQTQKIAADLAKKILKTQNSEAAVVALVGDLGAGKTTFAQGFAKALGIRRRIVSPTFLIMRNYQLLITNYRILWHVDAYRINKPQELTSLGFKKILADRHNILLIEWAEKIKKILPRNTIWINFQHGAKENKRLIEISP</sequence>
<keyword evidence="9" id="KW-0460">Magnesium</keyword>
<dbReference type="Pfam" id="PF02367">
    <property type="entry name" value="TsaE"/>
    <property type="match status" value="1"/>
</dbReference>
<evidence type="ECO:0000256" key="6">
    <source>
        <dbReference type="ARBA" id="ARBA00022723"/>
    </source>
</evidence>
<evidence type="ECO:0000313" key="11">
    <source>
        <dbReference type="EMBL" id="OGY65707.1"/>
    </source>
</evidence>
<dbReference type="GO" id="GO:0005524">
    <property type="term" value="F:ATP binding"/>
    <property type="evidence" value="ECO:0007669"/>
    <property type="project" value="UniProtKB-KW"/>
</dbReference>
<evidence type="ECO:0000256" key="4">
    <source>
        <dbReference type="ARBA" id="ARBA00022490"/>
    </source>
</evidence>
<keyword evidence="8" id="KW-0067">ATP-binding</keyword>
<keyword evidence="6" id="KW-0479">Metal-binding</keyword>